<name>A0A1I1MUN8_9RHOB</name>
<dbReference type="Pfam" id="PF00117">
    <property type="entry name" value="GATase"/>
    <property type="match status" value="1"/>
</dbReference>
<dbReference type="EMBL" id="FOLX01000001">
    <property type="protein sequence ID" value="SFC85300.1"/>
    <property type="molecule type" value="Genomic_DNA"/>
</dbReference>
<gene>
    <name evidence="2" type="ORF">SAMN05421762_2442</name>
</gene>
<accession>A0A1I1MUN8</accession>
<dbReference type="STRING" id="517719.SAMN05421762_2442"/>
<dbReference type="InterPro" id="IPR044992">
    <property type="entry name" value="ChyE-like"/>
</dbReference>
<dbReference type="Proteomes" id="UP000231644">
    <property type="component" value="Unassembled WGS sequence"/>
</dbReference>
<dbReference type="PROSITE" id="PS51273">
    <property type="entry name" value="GATASE_TYPE_1"/>
    <property type="match status" value="1"/>
</dbReference>
<dbReference type="InterPro" id="IPR029062">
    <property type="entry name" value="Class_I_gatase-like"/>
</dbReference>
<dbReference type="PANTHER" id="PTHR42695:SF5">
    <property type="entry name" value="GLUTAMINE AMIDOTRANSFERASE YLR126C-RELATED"/>
    <property type="match status" value="1"/>
</dbReference>
<sequence length="231" mass="25399">MLIGILQCGHFPDELQGEVGDYGDIYQRFLADQGFDFAVYPVCDGTFPDGPTACDGWLISGSKHGAYEDLPWIPRLEALIRDIRDSQRPLVGICFGHQIIAQALGGHVAKFDGGWAIGRTAYHMVTDAPFDGDLWLNAWHQDQILRLPEGARLLASSDTCRNAVVAYGDQILTMQPHPEFNAPELSGLLQIKGVEVLSKAEMAKAQADLARPVDNARLARHVADFFQKVPT</sequence>
<dbReference type="PANTHER" id="PTHR42695">
    <property type="entry name" value="GLUTAMINE AMIDOTRANSFERASE YLR126C-RELATED"/>
    <property type="match status" value="1"/>
</dbReference>
<dbReference type="SUPFAM" id="SSF52317">
    <property type="entry name" value="Class I glutamine amidotransferase-like"/>
    <property type="match status" value="1"/>
</dbReference>
<feature type="domain" description="Glutamine amidotransferase" evidence="1">
    <location>
        <begin position="53"/>
        <end position="181"/>
    </location>
</feature>
<dbReference type="OrthoDB" id="7365442at2"/>
<keyword evidence="3" id="KW-1185">Reference proteome</keyword>
<evidence type="ECO:0000313" key="2">
    <source>
        <dbReference type="EMBL" id="SFC85300.1"/>
    </source>
</evidence>
<dbReference type="RefSeq" id="WP_093447684.1">
    <property type="nucleotide sequence ID" value="NZ_FNZG01000001.1"/>
</dbReference>
<protein>
    <submittedName>
        <fullName evidence="2">GMP synthase (Glutamine-hydrolysing)</fullName>
    </submittedName>
</protein>
<organism evidence="2 3">
    <name type="scientific">Pseudooceanicola nitratireducens</name>
    <dbReference type="NCBI Taxonomy" id="517719"/>
    <lineage>
        <taxon>Bacteria</taxon>
        <taxon>Pseudomonadati</taxon>
        <taxon>Pseudomonadota</taxon>
        <taxon>Alphaproteobacteria</taxon>
        <taxon>Rhodobacterales</taxon>
        <taxon>Paracoccaceae</taxon>
        <taxon>Pseudooceanicola</taxon>
    </lineage>
</organism>
<dbReference type="GO" id="GO:0005829">
    <property type="term" value="C:cytosol"/>
    <property type="evidence" value="ECO:0007669"/>
    <property type="project" value="TreeGrafter"/>
</dbReference>
<reference evidence="2 3" key="1">
    <citation type="submission" date="2016-10" db="EMBL/GenBank/DDBJ databases">
        <authorList>
            <person name="de Groot N.N."/>
        </authorList>
    </citation>
    <scope>NUCLEOTIDE SEQUENCE [LARGE SCALE GENOMIC DNA]</scope>
    <source>
        <strain evidence="2 3">DSM 29619</strain>
    </source>
</reference>
<dbReference type="CDD" id="cd01741">
    <property type="entry name" value="GATase1_1"/>
    <property type="match status" value="1"/>
</dbReference>
<dbReference type="AlphaFoldDB" id="A0A1I1MUN8"/>
<evidence type="ECO:0000313" key="3">
    <source>
        <dbReference type="Proteomes" id="UP000231644"/>
    </source>
</evidence>
<dbReference type="InterPro" id="IPR017926">
    <property type="entry name" value="GATASE"/>
</dbReference>
<dbReference type="Gene3D" id="3.40.50.880">
    <property type="match status" value="1"/>
</dbReference>
<evidence type="ECO:0000259" key="1">
    <source>
        <dbReference type="Pfam" id="PF00117"/>
    </source>
</evidence>
<proteinExistence type="predicted"/>